<evidence type="ECO:0000313" key="3">
    <source>
        <dbReference type="Proteomes" id="UP000177090"/>
    </source>
</evidence>
<comment type="caution">
    <text evidence="2">The sequence shown here is derived from an EMBL/GenBank/DDBJ whole genome shotgun (WGS) entry which is preliminary data.</text>
</comment>
<dbReference type="EMBL" id="MHTL01000013">
    <property type="protein sequence ID" value="OHA60447.1"/>
    <property type="molecule type" value="Genomic_DNA"/>
</dbReference>
<sequence>MDFQVPQFIEIEDKIFGPLTFKQFVYVAGGAGAAFICYTILSQFLPGVIATALAVPFAGFGLALAFYKINERPLVYTMQAAIQYALRGKLYRWKKDEPPIGSATVRLPSAQKNPLEAASSRTGRLNDIAWSLDVHTGESGKE</sequence>
<reference evidence="2 3" key="1">
    <citation type="journal article" date="2016" name="Nat. Commun.">
        <title>Thousands of microbial genomes shed light on interconnected biogeochemical processes in an aquifer system.</title>
        <authorList>
            <person name="Anantharaman K."/>
            <person name="Brown C.T."/>
            <person name="Hug L.A."/>
            <person name="Sharon I."/>
            <person name="Castelle C.J."/>
            <person name="Probst A.J."/>
            <person name="Thomas B.C."/>
            <person name="Singh A."/>
            <person name="Wilkins M.J."/>
            <person name="Karaoz U."/>
            <person name="Brodie E.L."/>
            <person name="Williams K.H."/>
            <person name="Hubbard S.S."/>
            <person name="Banfield J.F."/>
        </authorList>
    </citation>
    <scope>NUCLEOTIDE SEQUENCE [LARGE SCALE GENOMIC DNA]</scope>
</reference>
<evidence type="ECO:0008006" key="4">
    <source>
        <dbReference type="Google" id="ProtNLM"/>
    </source>
</evidence>
<keyword evidence="1" id="KW-0812">Transmembrane</keyword>
<dbReference type="InterPro" id="IPR024414">
    <property type="entry name" value="Uncharacterised_PrgI"/>
</dbReference>
<proteinExistence type="predicted"/>
<keyword evidence="1" id="KW-1133">Transmembrane helix</keyword>
<dbReference type="STRING" id="1802440.A2569_01270"/>
<feature type="transmembrane region" description="Helical" evidence="1">
    <location>
        <begin position="47"/>
        <end position="67"/>
    </location>
</feature>
<name>A0A1G2QJ28_9BACT</name>
<organism evidence="2 3">
    <name type="scientific">Candidatus Vogelbacteria bacterium RIFOXYD1_FULL_51_18</name>
    <dbReference type="NCBI Taxonomy" id="1802440"/>
    <lineage>
        <taxon>Bacteria</taxon>
        <taxon>Candidatus Vogeliibacteriota</taxon>
    </lineage>
</organism>
<gene>
    <name evidence="2" type="ORF">A2569_01270</name>
</gene>
<protein>
    <recommendedName>
        <fullName evidence="4">PrgI family protein</fullName>
    </recommendedName>
</protein>
<dbReference type="Proteomes" id="UP000177090">
    <property type="component" value="Unassembled WGS sequence"/>
</dbReference>
<accession>A0A1G2QJ28</accession>
<evidence type="ECO:0000256" key="1">
    <source>
        <dbReference type="SAM" id="Phobius"/>
    </source>
</evidence>
<dbReference type="AlphaFoldDB" id="A0A1G2QJ28"/>
<feature type="transmembrane region" description="Helical" evidence="1">
    <location>
        <begin position="24"/>
        <end position="41"/>
    </location>
</feature>
<keyword evidence="1" id="KW-0472">Membrane</keyword>
<evidence type="ECO:0000313" key="2">
    <source>
        <dbReference type="EMBL" id="OHA60447.1"/>
    </source>
</evidence>
<dbReference type="Pfam" id="PF12666">
    <property type="entry name" value="PrgI"/>
    <property type="match status" value="1"/>
</dbReference>